<sequence length="101" mass="11347">MSEKLYSIQRKDESNKVWCSRYTASIAVAALSSSFRVCAQFVEVIHSQLSDLELLELCISELTQNNSDSSSTCKDTSQHCMAPSSVIPHIHLYRFISFPIS</sequence>
<dbReference type="EMBL" id="JAAIUW010000006">
    <property type="protein sequence ID" value="KAF7826644.1"/>
    <property type="molecule type" value="Genomic_DNA"/>
</dbReference>
<gene>
    <name evidence="1" type="ORF">G2W53_017808</name>
</gene>
<proteinExistence type="predicted"/>
<organism evidence="1 2">
    <name type="scientific">Senna tora</name>
    <dbReference type="NCBI Taxonomy" id="362788"/>
    <lineage>
        <taxon>Eukaryota</taxon>
        <taxon>Viridiplantae</taxon>
        <taxon>Streptophyta</taxon>
        <taxon>Embryophyta</taxon>
        <taxon>Tracheophyta</taxon>
        <taxon>Spermatophyta</taxon>
        <taxon>Magnoliopsida</taxon>
        <taxon>eudicotyledons</taxon>
        <taxon>Gunneridae</taxon>
        <taxon>Pentapetalae</taxon>
        <taxon>rosids</taxon>
        <taxon>fabids</taxon>
        <taxon>Fabales</taxon>
        <taxon>Fabaceae</taxon>
        <taxon>Caesalpinioideae</taxon>
        <taxon>Cassia clade</taxon>
        <taxon>Senna</taxon>
    </lineage>
</organism>
<accession>A0A834TRX3</accession>
<dbReference type="AlphaFoldDB" id="A0A834TRX3"/>
<reference evidence="1" key="1">
    <citation type="submission" date="2020-09" db="EMBL/GenBank/DDBJ databases">
        <title>Genome-Enabled Discovery of Anthraquinone Biosynthesis in Senna tora.</title>
        <authorList>
            <person name="Kang S.-H."/>
            <person name="Pandey R.P."/>
            <person name="Lee C.-M."/>
            <person name="Sim J.-S."/>
            <person name="Jeong J.-T."/>
            <person name="Choi B.-S."/>
            <person name="Jung M."/>
            <person name="Ginzburg D."/>
            <person name="Zhao K."/>
            <person name="Won S.Y."/>
            <person name="Oh T.-J."/>
            <person name="Yu Y."/>
            <person name="Kim N.-H."/>
            <person name="Lee O.R."/>
            <person name="Lee T.-H."/>
            <person name="Bashyal P."/>
            <person name="Kim T.-S."/>
            <person name="Lee W.-H."/>
            <person name="Kawkins C."/>
            <person name="Kim C.-K."/>
            <person name="Kim J.S."/>
            <person name="Ahn B.O."/>
            <person name="Rhee S.Y."/>
            <person name="Sohng J.K."/>
        </authorList>
    </citation>
    <scope>NUCLEOTIDE SEQUENCE</scope>
    <source>
        <tissue evidence="1">Leaf</tissue>
    </source>
</reference>
<name>A0A834TRX3_9FABA</name>
<dbReference type="Proteomes" id="UP000634136">
    <property type="component" value="Unassembled WGS sequence"/>
</dbReference>
<comment type="caution">
    <text evidence="1">The sequence shown here is derived from an EMBL/GenBank/DDBJ whole genome shotgun (WGS) entry which is preliminary data.</text>
</comment>
<evidence type="ECO:0000313" key="1">
    <source>
        <dbReference type="EMBL" id="KAF7826644.1"/>
    </source>
</evidence>
<protein>
    <submittedName>
        <fullName evidence="1">Uncharacterized protein</fullName>
    </submittedName>
</protein>
<evidence type="ECO:0000313" key="2">
    <source>
        <dbReference type="Proteomes" id="UP000634136"/>
    </source>
</evidence>
<keyword evidence="2" id="KW-1185">Reference proteome</keyword>